<feature type="domain" description="Baseplate protein J-like barrel" evidence="2">
    <location>
        <begin position="92"/>
        <end position="161"/>
    </location>
</feature>
<protein>
    <submittedName>
        <fullName evidence="5">Baseplate J/gp47 family protein</fullName>
    </submittedName>
</protein>
<proteinExistence type="inferred from homology"/>
<evidence type="ECO:0000259" key="4">
    <source>
        <dbReference type="Pfam" id="PF26079"/>
    </source>
</evidence>
<keyword evidence="6" id="KW-1185">Reference proteome</keyword>
<sequence>MYEDQTVDVILNRLLANIGDQYEKTPGNLAYDLCRSVAIEENILYQILDKIIDMVNVDNLTGEQLEQYVYQRKGLTRKPGGYSSTALDVQGNTTINTGDLFSISSNIQFSATESATINGTGQIHVQCTQIGAIGNVPANSITQMPVTIAGIVSVTNVSIVNNGYDEESDDNLRNRYYQALQEPATSGNRDHYKEWAEQYVGVGKAMIFSLWNGDNTVKVIIIDSNKQLPAQNLVDAVQEYIDPKGTQDSNGNWSTWGMGYGQAPIGAYCTVASPTAKTIDISVSISKDSNYTDDEVKQNITDYITGYLQSIALDEINNYVSYAKIGNLILNANGVLDYNSLIINGGNSNIPLNLTNANCEIPVLGAVTITDV</sequence>
<dbReference type="Pfam" id="PF26079">
    <property type="entry name" value="Baseplate_J_C"/>
    <property type="match status" value="1"/>
</dbReference>
<dbReference type="EMBL" id="JBGEWD010000021">
    <property type="protein sequence ID" value="MEY8001623.1"/>
    <property type="molecule type" value="Genomic_DNA"/>
</dbReference>
<dbReference type="InterPro" id="IPR058531">
    <property type="entry name" value="Baseplate_J_M"/>
</dbReference>
<gene>
    <name evidence="5" type="ORF">AB8U03_15745</name>
</gene>
<evidence type="ECO:0000259" key="3">
    <source>
        <dbReference type="Pfam" id="PF26078"/>
    </source>
</evidence>
<name>A0ABV4BSZ6_9CLOT</name>
<dbReference type="Proteomes" id="UP001564657">
    <property type="component" value="Unassembled WGS sequence"/>
</dbReference>
<evidence type="ECO:0000259" key="2">
    <source>
        <dbReference type="Pfam" id="PF04865"/>
    </source>
</evidence>
<dbReference type="InterPro" id="IPR058530">
    <property type="entry name" value="Baseplate_J-like_C"/>
</dbReference>
<comment type="similarity">
    <text evidence="1">Belongs to the Mu gp47/PBSX XkdT family.</text>
</comment>
<feature type="domain" description="Baseplate J-like C-terminal" evidence="4">
    <location>
        <begin position="279"/>
        <end position="370"/>
    </location>
</feature>
<evidence type="ECO:0000313" key="5">
    <source>
        <dbReference type="EMBL" id="MEY8001623.1"/>
    </source>
</evidence>
<dbReference type="InterPro" id="IPR006949">
    <property type="entry name" value="Barrel_Baseplate_J-like"/>
</dbReference>
<comment type="caution">
    <text evidence="5">The sequence shown here is derived from an EMBL/GenBank/DDBJ whole genome shotgun (WGS) entry which is preliminary data.</text>
</comment>
<accession>A0ABV4BSZ6</accession>
<dbReference type="RefSeq" id="WP_369705516.1">
    <property type="nucleotide sequence ID" value="NZ_JBGEWD010000021.1"/>
</dbReference>
<evidence type="ECO:0000256" key="1">
    <source>
        <dbReference type="ARBA" id="ARBA00038087"/>
    </source>
</evidence>
<reference evidence="5 6" key="1">
    <citation type="submission" date="2024-08" db="EMBL/GenBank/DDBJ databases">
        <title>Clostridium lapicellarii sp. nov., and Clostridium renhuaiense sp. nov., two species isolated from the mud in a fermentation cellar used for producing sauce-flavour Chinese liquors.</title>
        <authorList>
            <person name="Yang F."/>
            <person name="Wang H."/>
            <person name="Chen L.Q."/>
            <person name="Zhou N."/>
            <person name="Lu J.J."/>
            <person name="Pu X.X."/>
            <person name="Wan B."/>
            <person name="Wang L."/>
            <person name="Liu S.J."/>
        </authorList>
    </citation>
    <scope>NUCLEOTIDE SEQUENCE [LARGE SCALE GENOMIC DNA]</scope>
    <source>
        <strain evidence="5 6">MT-5</strain>
    </source>
</reference>
<dbReference type="PANTHER" id="PTHR37829">
    <property type="entry name" value="PHAGE-LIKE ELEMENT PBSX PROTEIN XKDT"/>
    <property type="match status" value="1"/>
</dbReference>
<organism evidence="5 6">
    <name type="scientific">Clostridium moutaii</name>
    <dbReference type="NCBI Taxonomy" id="3240932"/>
    <lineage>
        <taxon>Bacteria</taxon>
        <taxon>Bacillati</taxon>
        <taxon>Bacillota</taxon>
        <taxon>Clostridia</taxon>
        <taxon>Eubacteriales</taxon>
        <taxon>Clostridiaceae</taxon>
        <taxon>Clostridium</taxon>
    </lineage>
</organism>
<dbReference type="Pfam" id="PF26078">
    <property type="entry name" value="Baseplate_J_M"/>
    <property type="match status" value="1"/>
</dbReference>
<feature type="domain" description="Baseplate J-like central" evidence="3">
    <location>
        <begin position="184"/>
        <end position="272"/>
    </location>
</feature>
<evidence type="ECO:0000313" key="6">
    <source>
        <dbReference type="Proteomes" id="UP001564657"/>
    </source>
</evidence>
<dbReference type="PANTHER" id="PTHR37829:SF3">
    <property type="entry name" value="PROTEIN JAYE-RELATED"/>
    <property type="match status" value="1"/>
</dbReference>
<dbReference type="InterPro" id="IPR052399">
    <property type="entry name" value="Phage_Baseplate_Assmbl_Protein"/>
</dbReference>
<dbReference type="Pfam" id="PF04865">
    <property type="entry name" value="Baseplate_J"/>
    <property type="match status" value="1"/>
</dbReference>